<dbReference type="GO" id="GO:0004722">
    <property type="term" value="F:protein serine/threonine phosphatase activity"/>
    <property type="evidence" value="ECO:0007669"/>
    <property type="project" value="UniProtKB-EC"/>
</dbReference>
<evidence type="ECO:0000313" key="10">
    <source>
        <dbReference type="EMBL" id="OQE47543.1"/>
    </source>
</evidence>
<dbReference type="AlphaFoldDB" id="A0A1V6VAQ8"/>
<evidence type="ECO:0000256" key="1">
    <source>
        <dbReference type="ARBA" id="ARBA00022723"/>
    </source>
</evidence>
<evidence type="ECO:0000256" key="3">
    <source>
        <dbReference type="ARBA" id="ARBA00022912"/>
    </source>
</evidence>
<dbReference type="InterPro" id="IPR031675">
    <property type="entry name" value="STPPase_N"/>
</dbReference>
<comment type="caution">
    <text evidence="10">The sequence shown here is derived from an EMBL/GenBank/DDBJ whole genome shotgun (WGS) entry which is preliminary data.</text>
</comment>
<reference evidence="11" key="1">
    <citation type="journal article" date="2017" name="Nat. Microbiol.">
        <title>Global analysis of biosynthetic gene clusters reveals vast potential of secondary metabolite production in Penicillium species.</title>
        <authorList>
            <person name="Nielsen J.C."/>
            <person name="Grijseels S."/>
            <person name="Prigent S."/>
            <person name="Ji B."/>
            <person name="Dainat J."/>
            <person name="Nielsen K.F."/>
            <person name="Frisvad J.C."/>
            <person name="Workman M."/>
            <person name="Nielsen J."/>
        </authorList>
    </citation>
    <scope>NUCLEOTIDE SEQUENCE [LARGE SCALE GENOMIC DNA]</scope>
    <source>
        <strain evidence="11">IBT 31321</strain>
    </source>
</reference>
<dbReference type="Pfam" id="PF00149">
    <property type="entry name" value="Metallophos"/>
    <property type="match status" value="1"/>
</dbReference>
<dbReference type="SUPFAM" id="SSF56300">
    <property type="entry name" value="Metallo-dependent phosphatases"/>
    <property type="match status" value="1"/>
</dbReference>
<dbReference type="FunFam" id="3.60.21.10:FF:000026">
    <property type="entry name" value="Serine/threonine-protein phosphatase"/>
    <property type="match status" value="1"/>
</dbReference>
<evidence type="ECO:0000256" key="8">
    <source>
        <dbReference type="SAM" id="MobiDB-lite"/>
    </source>
</evidence>
<dbReference type="Pfam" id="PF16891">
    <property type="entry name" value="STPPase_N"/>
    <property type="match status" value="1"/>
</dbReference>
<dbReference type="Gene3D" id="3.60.21.10">
    <property type="match status" value="1"/>
</dbReference>
<evidence type="ECO:0000259" key="9">
    <source>
        <dbReference type="PROSITE" id="PS00125"/>
    </source>
</evidence>
<dbReference type="STRING" id="36646.A0A1V6VAQ8"/>
<dbReference type="InterPro" id="IPR006186">
    <property type="entry name" value="Ser/Thr-sp_prot-phosphatase"/>
</dbReference>
<dbReference type="Proteomes" id="UP000191500">
    <property type="component" value="Unassembled WGS sequence"/>
</dbReference>
<dbReference type="GO" id="GO:0046872">
    <property type="term" value="F:metal ion binding"/>
    <property type="evidence" value="ECO:0007669"/>
    <property type="project" value="UniProtKB-KW"/>
</dbReference>
<dbReference type="GO" id="GO:0005737">
    <property type="term" value="C:cytoplasm"/>
    <property type="evidence" value="ECO:0007669"/>
    <property type="project" value="TreeGrafter"/>
</dbReference>
<evidence type="ECO:0000313" key="11">
    <source>
        <dbReference type="Proteomes" id="UP000191500"/>
    </source>
</evidence>
<dbReference type="PANTHER" id="PTHR11668:SF484">
    <property type="entry name" value="SERINE_THREONINE-PROTEIN PHOSPHATASE PP-Z1-RELATED"/>
    <property type="match status" value="1"/>
</dbReference>
<accession>A0A1V6VAQ8</accession>
<proteinExistence type="inferred from homology"/>
<keyword evidence="4" id="KW-0464">Manganese</keyword>
<dbReference type="EC" id="3.1.3.16" evidence="7"/>
<evidence type="ECO:0000256" key="2">
    <source>
        <dbReference type="ARBA" id="ARBA00022801"/>
    </source>
</evidence>
<evidence type="ECO:0000256" key="5">
    <source>
        <dbReference type="ARBA" id="ARBA00047761"/>
    </source>
</evidence>
<dbReference type="EMBL" id="MDDG01000001">
    <property type="protein sequence ID" value="OQE47543.1"/>
    <property type="molecule type" value="Genomic_DNA"/>
</dbReference>
<keyword evidence="2 7" id="KW-0378">Hydrolase</keyword>
<dbReference type="PROSITE" id="PS00125">
    <property type="entry name" value="SER_THR_PHOSPHATASE"/>
    <property type="match status" value="1"/>
</dbReference>
<name>A0A1V6VAQ8_9EURO</name>
<comment type="catalytic activity">
    <reaction evidence="5">
        <text>O-phospho-L-seryl-[protein] + H2O = L-seryl-[protein] + phosphate</text>
        <dbReference type="Rhea" id="RHEA:20629"/>
        <dbReference type="Rhea" id="RHEA-COMP:9863"/>
        <dbReference type="Rhea" id="RHEA-COMP:11604"/>
        <dbReference type="ChEBI" id="CHEBI:15377"/>
        <dbReference type="ChEBI" id="CHEBI:29999"/>
        <dbReference type="ChEBI" id="CHEBI:43474"/>
        <dbReference type="ChEBI" id="CHEBI:83421"/>
        <dbReference type="EC" id="3.1.3.16"/>
    </reaction>
</comment>
<sequence length="393" mass="43966">MQQSGEVNLVPEGPLSGGSPAGTSQAVNESKLIKREGQSNPILDSVSNTPLNRPGVPDMAIGALEPIDLDGMISRLLDTSSIRATKTVCLENFEITAICESTRELFLSEPVLLDLPAPVKIVGDIHGQYIDLIRVFEMCGFPPESKYLFLGNYIGHGKQMLETILLLLCYKLKYPNNVFLLRGNHECAGVSRIGSLYDECKWRCNVKMWKVFVDTFNCLPIAAIISDKIFCVHGGLSPTLLHMDDIRSIARPTDIPDHGLLTDLLWSDPIGVNTEEDWVSNDRGVSFCFGKNVIKDFLDRHGFDLVCRSHMVVSNGYEFSGDRTLVTIFSAPNYCDEFDNSGAIMSISKELLYSFDLLEPLDWAALKKYMKERRFKRYNMPNRSTEVFPAQSC</sequence>
<keyword evidence="3" id="KW-0904">Protein phosphatase</keyword>
<gene>
    <name evidence="10" type="ORF">PENCOP_c001G06043</name>
</gene>
<organism evidence="10 11">
    <name type="scientific">Penicillium coprophilum</name>
    <dbReference type="NCBI Taxonomy" id="36646"/>
    <lineage>
        <taxon>Eukaryota</taxon>
        <taxon>Fungi</taxon>
        <taxon>Dikarya</taxon>
        <taxon>Ascomycota</taxon>
        <taxon>Pezizomycotina</taxon>
        <taxon>Eurotiomycetes</taxon>
        <taxon>Eurotiomycetidae</taxon>
        <taxon>Eurotiales</taxon>
        <taxon>Aspergillaceae</taxon>
        <taxon>Penicillium</taxon>
    </lineage>
</organism>
<keyword evidence="1" id="KW-0479">Metal-binding</keyword>
<dbReference type="PRINTS" id="PR00114">
    <property type="entry name" value="STPHPHTASE"/>
</dbReference>
<keyword evidence="11" id="KW-1185">Reference proteome</keyword>
<evidence type="ECO:0000256" key="6">
    <source>
        <dbReference type="ARBA" id="ARBA00048336"/>
    </source>
</evidence>
<dbReference type="GO" id="GO:0005634">
    <property type="term" value="C:nucleus"/>
    <property type="evidence" value="ECO:0007669"/>
    <property type="project" value="TreeGrafter"/>
</dbReference>
<dbReference type="InterPro" id="IPR004843">
    <property type="entry name" value="Calcineurin-like_PHP"/>
</dbReference>
<comment type="similarity">
    <text evidence="7">Belongs to the PPP phosphatase family.</text>
</comment>
<feature type="domain" description="Serine/threonine specific protein phosphatases" evidence="9">
    <location>
        <begin position="181"/>
        <end position="186"/>
    </location>
</feature>
<evidence type="ECO:0000256" key="4">
    <source>
        <dbReference type="ARBA" id="ARBA00023211"/>
    </source>
</evidence>
<comment type="catalytic activity">
    <reaction evidence="6 7">
        <text>O-phospho-L-threonyl-[protein] + H2O = L-threonyl-[protein] + phosphate</text>
        <dbReference type="Rhea" id="RHEA:47004"/>
        <dbReference type="Rhea" id="RHEA-COMP:11060"/>
        <dbReference type="Rhea" id="RHEA-COMP:11605"/>
        <dbReference type="ChEBI" id="CHEBI:15377"/>
        <dbReference type="ChEBI" id="CHEBI:30013"/>
        <dbReference type="ChEBI" id="CHEBI:43474"/>
        <dbReference type="ChEBI" id="CHEBI:61977"/>
        <dbReference type="EC" id="3.1.3.16"/>
    </reaction>
</comment>
<dbReference type="InterPro" id="IPR029052">
    <property type="entry name" value="Metallo-depent_PP-like"/>
</dbReference>
<feature type="region of interest" description="Disordered" evidence="8">
    <location>
        <begin position="1"/>
        <end position="25"/>
    </location>
</feature>
<protein>
    <recommendedName>
        <fullName evidence="7">Serine/threonine-protein phosphatase</fullName>
        <ecNumber evidence="7">3.1.3.16</ecNumber>
    </recommendedName>
</protein>
<dbReference type="PANTHER" id="PTHR11668">
    <property type="entry name" value="SERINE/THREONINE PROTEIN PHOSPHATASE"/>
    <property type="match status" value="1"/>
</dbReference>
<dbReference type="SMART" id="SM00156">
    <property type="entry name" value="PP2Ac"/>
    <property type="match status" value="1"/>
</dbReference>
<evidence type="ECO:0000256" key="7">
    <source>
        <dbReference type="RuleBase" id="RU004273"/>
    </source>
</evidence>
<dbReference type="InterPro" id="IPR050341">
    <property type="entry name" value="PP1_catalytic_subunit"/>
</dbReference>